<dbReference type="PANTHER" id="PTHR43157">
    <property type="entry name" value="PHOSPHATIDYLINOSITOL-GLYCAN BIOSYNTHESIS CLASS F PROTEIN-RELATED"/>
    <property type="match status" value="1"/>
</dbReference>
<reference evidence="3 4" key="1">
    <citation type="journal article" date="2015" name="Genome Biol. Evol.">
        <title>Phylogenomic analyses indicate that early fungi evolved digesting cell walls of algal ancestors of land plants.</title>
        <authorList>
            <person name="Chang Y."/>
            <person name="Wang S."/>
            <person name="Sekimoto S."/>
            <person name="Aerts A.L."/>
            <person name="Choi C."/>
            <person name="Clum A."/>
            <person name="LaButti K.M."/>
            <person name="Lindquist E.A."/>
            <person name="Yee Ngan C."/>
            <person name="Ohm R.A."/>
            <person name="Salamov A.A."/>
            <person name="Grigoriev I.V."/>
            <person name="Spatafora J.W."/>
            <person name="Berbee M.L."/>
        </authorList>
    </citation>
    <scope>NUCLEOTIDE SEQUENCE [LARGE SCALE GENOMIC DNA]</scope>
    <source>
        <strain evidence="3 4">NRRL 28638</strain>
    </source>
</reference>
<dbReference type="PRINTS" id="PR00080">
    <property type="entry name" value="SDRFAMILY"/>
</dbReference>
<dbReference type="InterPro" id="IPR036291">
    <property type="entry name" value="NAD(P)-bd_dom_sf"/>
</dbReference>
<protein>
    <recommendedName>
        <fullName evidence="5">NAD(P)-binding protein</fullName>
    </recommendedName>
</protein>
<organism evidence="3 4">
    <name type="scientific">Conidiobolus coronatus (strain ATCC 28846 / CBS 209.66 / NRRL 28638)</name>
    <name type="common">Delacroixia coronata</name>
    <dbReference type="NCBI Taxonomy" id="796925"/>
    <lineage>
        <taxon>Eukaryota</taxon>
        <taxon>Fungi</taxon>
        <taxon>Fungi incertae sedis</taxon>
        <taxon>Zoopagomycota</taxon>
        <taxon>Entomophthoromycotina</taxon>
        <taxon>Entomophthoromycetes</taxon>
        <taxon>Entomophthorales</taxon>
        <taxon>Ancylistaceae</taxon>
        <taxon>Conidiobolus</taxon>
    </lineage>
</organism>
<accession>A0A137P1B6</accession>
<dbReference type="OrthoDB" id="191139at2759"/>
<dbReference type="GO" id="GO:0016491">
    <property type="term" value="F:oxidoreductase activity"/>
    <property type="evidence" value="ECO:0007669"/>
    <property type="project" value="UniProtKB-KW"/>
</dbReference>
<dbReference type="STRING" id="796925.A0A137P1B6"/>
<dbReference type="EMBL" id="KQ964558">
    <property type="protein sequence ID" value="KXN68855.1"/>
    <property type="molecule type" value="Genomic_DNA"/>
</dbReference>
<dbReference type="InterPro" id="IPR002347">
    <property type="entry name" value="SDR_fam"/>
</dbReference>
<dbReference type="CDD" id="cd05327">
    <property type="entry name" value="retinol-DH_like_SDR_c_like"/>
    <property type="match status" value="1"/>
</dbReference>
<keyword evidence="1" id="KW-0560">Oxidoreductase</keyword>
<sequence>MVAFISYGNLVRAWTKLKVNPKNLTGKTVLITGGNEGIGFETALQLAKMNAKIIIASRNLSRSEQAVAKIKQLSHNSDIYCFQLDLGSIQSVNEFIEKFKQEFPVLDILINNSGISPVSYSKSKDGMESCVQVNHLSPFLLTLKLVELLEKAEMPRIVNLSSRGHEFATLSLPGDLHTAKEAYKSFPVYCKTKLMNILFTKELAKRLAPKNISVVAVHPGFVNTNIGVSSIPSPIVRFFVNILLSFFRFLFARNTHEGAKTTVFAAIDDSVKTGEYYDSCKPAEVSEQGKDSNLASSLWTYSANLMGIDPNFV</sequence>
<gene>
    <name evidence="3" type="ORF">CONCODRAFT_8819</name>
</gene>
<evidence type="ECO:0008006" key="5">
    <source>
        <dbReference type="Google" id="ProtNLM"/>
    </source>
</evidence>
<evidence type="ECO:0000256" key="1">
    <source>
        <dbReference type="ARBA" id="ARBA00023002"/>
    </source>
</evidence>
<keyword evidence="4" id="KW-1185">Reference proteome</keyword>
<dbReference type="SUPFAM" id="SSF51735">
    <property type="entry name" value="NAD(P)-binding Rossmann-fold domains"/>
    <property type="match status" value="1"/>
</dbReference>
<dbReference type="PRINTS" id="PR00081">
    <property type="entry name" value="GDHRDH"/>
</dbReference>
<evidence type="ECO:0000256" key="2">
    <source>
        <dbReference type="RuleBase" id="RU000363"/>
    </source>
</evidence>
<evidence type="ECO:0000313" key="3">
    <source>
        <dbReference type="EMBL" id="KXN68855.1"/>
    </source>
</evidence>
<evidence type="ECO:0000313" key="4">
    <source>
        <dbReference type="Proteomes" id="UP000070444"/>
    </source>
</evidence>
<dbReference type="Gene3D" id="3.40.50.720">
    <property type="entry name" value="NAD(P)-binding Rossmann-like Domain"/>
    <property type="match status" value="1"/>
</dbReference>
<name>A0A137P1B6_CONC2</name>
<dbReference type="Pfam" id="PF00106">
    <property type="entry name" value="adh_short"/>
    <property type="match status" value="1"/>
</dbReference>
<proteinExistence type="inferred from homology"/>
<dbReference type="Proteomes" id="UP000070444">
    <property type="component" value="Unassembled WGS sequence"/>
</dbReference>
<dbReference type="AlphaFoldDB" id="A0A137P1B6"/>
<dbReference type="OMA" id="KMIDPGH"/>
<comment type="similarity">
    <text evidence="2">Belongs to the short-chain dehydrogenases/reductases (SDR) family.</text>
</comment>
<dbReference type="PANTHER" id="PTHR43157:SF31">
    <property type="entry name" value="PHOSPHATIDYLINOSITOL-GLYCAN BIOSYNTHESIS CLASS F PROTEIN"/>
    <property type="match status" value="1"/>
</dbReference>